<dbReference type="EMBL" id="LDRK01000010">
    <property type="protein sequence ID" value="KTR87060.1"/>
    <property type="molecule type" value="Genomic_DNA"/>
</dbReference>
<dbReference type="PATRIC" id="fig|1079994.3.peg.58"/>
<keyword evidence="1" id="KW-1133">Transmembrane helix</keyword>
<reference evidence="3 4" key="1">
    <citation type="journal article" date="2016" name="Front. Microbiol.">
        <title>Genomic Resource of Rice Seed Associated Bacteria.</title>
        <authorList>
            <person name="Midha S."/>
            <person name="Bansal K."/>
            <person name="Sharma S."/>
            <person name="Kumar N."/>
            <person name="Patil P.P."/>
            <person name="Chaudhry V."/>
            <person name="Patil P.B."/>
        </authorList>
    </citation>
    <scope>NUCLEOTIDE SEQUENCE [LARGE SCALE GENOMIC DNA]</scope>
    <source>
        <strain evidence="3 4">NS354</strain>
    </source>
</reference>
<dbReference type="Pfam" id="PF12089">
    <property type="entry name" value="DUF3566"/>
    <property type="match status" value="1"/>
</dbReference>
<feature type="domain" description="DUF3566" evidence="2">
    <location>
        <begin position="20"/>
        <end position="133"/>
    </location>
</feature>
<gene>
    <name evidence="3" type="ORF">NS354_01810</name>
</gene>
<keyword evidence="4" id="KW-1185">Reference proteome</keyword>
<evidence type="ECO:0000259" key="2">
    <source>
        <dbReference type="Pfam" id="PF12089"/>
    </source>
</evidence>
<keyword evidence="1" id="KW-0812">Transmembrane</keyword>
<name>A0A147ER91_9MICO</name>
<dbReference type="OrthoDB" id="3240216at2"/>
<evidence type="ECO:0000313" key="4">
    <source>
        <dbReference type="Proteomes" id="UP000070810"/>
    </source>
</evidence>
<comment type="caution">
    <text evidence="3">The sequence shown here is derived from an EMBL/GenBank/DDBJ whole genome shotgun (WGS) entry which is preliminary data.</text>
</comment>
<keyword evidence="1" id="KW-0472">Membrane</keyword>
<evidence type="ECO:0000256" key="1">
    <source>
        <dbReference type="SAM" id="Phobius"/>
    </source>
</evidence>
<dbReference type="AlphaFoldDB" id="A0A147ER91"/>
<sequence length="135" mass="14544">MSNTVADKLAKKTRKKAPAKQVRLKLVYVDFWSAVKFSFLVAICFAVVSVVATILIYTVLLQTGVFAQVDQLFMDIVGEDNSLMKIIGFPQVLGFSVVVGILNVIVGTALGAVGSLVYNLLVRVLGGFQLGFTSN</sequence>
<dbReference type="RefSeq" id="WP_058592912.1">
    <property type="nucleotide sequence ID" value="NZ_LDRK01000010.1"/>
</dbReference>
<proteinExistence type="predicted"/>
<accession>A0A147ER91</accession>
<feature type="transmembrane region" description="Helical" evidence="1">
    <location>
        <begin position="92"/>
        <end position="118"/>
    </location>
</feature>
<evidence type="ECO:0000313" key="3">
    <source>
        <dbReference type="EMBL" id="KTR87060.1"/>
    </source>
</evidence>
<dbReference type="Proteomes" id="UP000070810">
    <property type="component" value="Unassembled WGS sequence"/>
</dbReference>
<dbReference type="InterPro" id="IPR021949">
    <property type="entry name" value="DUF3566_TM"/>
</dbReference>
<feature type="transmembrane region" description="Helical" evidence="1">
    <location>
        <begin position="37"/>
        <end position="60"/>
    </location>
</feature>
<protein>
    <submittedName>
        <fullName evidence="3">Membrane protein</fullName>
    </submittedName>
</protein>
<organism evidence="3 4">
    <name type="scientific">Leucobacter chromiiresistens</name>
    <dbReference type="NCBI Taxonomy" id="1079994"/>
    <lineage>
        <taxon>Bacteria</taxon>
        <taxon>Bacillati</taxon>
        <taxon>Actinomycetota</taxon>
        <taxon>Actinomycetes</taxon>
        <taxon>Micrococcales</taxon>
        <taxon>Microbacteriaceae</taxon>
        <taxon>Leucobacter</taxon>
    </lineage>
</organism>